<dbReference type="PANTHER" id="PTHR48032">
    <property type="entry name" value="RNA-BINDING PROTEIN MUSASHI HOMOLOG RBP6"/>
    <property type="match status" value="1"/>
</dbReference>
<dbReference type="GO" id="GO:0003729">
    <property type="term" value="F:mRNA binding"/>
    <property type="evidence" value="ECO:0007669"/>
    <property type="project" value="TreeGrafter"/>
</dbReference>
<feature type="region of interest" description="Disordered" evidence="4">
    <location>
        <begin position="1"/>
        <end position="83"/>
    </location>
</feature>
<protein>
    <recommendedName>
        <fullName evidence="5">RRM domain-containing protein</fullName>
    </recommendedName>
</protein>
<feature type="domain" description="RRM" evidence="5">
    <location>
        <begin position="89"/>
        <end position="179"/>
    </location>
</feature>
<sequence length="300" mass="32301">MSSAVLDQVSPNKIDLVPPQSKEPLSTKKETIEASDVESNRNDDSNPQQGTGKNSGTPRTNESSVPQPATRVSAQRPSLLIPPTAKDDRKLFVGGLPADITDEEFSAFFAQFGNVMDSIVMFDYDTGRSRGFGFVTYEDPAVARHLLSLGHEHNKGPNPHLTGRIQLRDKLVEIKAAQPKEGRSRPQARGGRRNKVITEASVVPEAYPVSPDPMYAPYGAVYPGMPNYGFPLAGYGVPTYAPTPAGYFQGYMAPVFYPTSYEMAVPAPAGMVDHAGNPVAGYAFVPFAPPMAGPTAQDQN</sequence>
<feature type="compositionally biased region" description="Polar residues" evidence="4">
    <location>
        <begin position="45"/>
        <end position="76"/>
    </location>
</feature>
<dbReference type="PANTHER" id="PTHR48032:SF6">
    <property type="entry name" value="RNA-BINDING (RRM_RBD_RNP MOTIFS) FAMILY PROTEIN"/>
    <property type="match status" value="1"/>
</dbReference>
<evidence type="ECO:0000259" key="5">
    <source>
        <dbReference type="PROSITE" id="PS50102"/>
    </source>
</evidence>
<gene>
    <name evidence="6" type="ORF">ACOF00016_LOCUS5046</name>
    <name evidence="7" type="ORF">ACOF00016_LOCUS5047</name>
</gene>
<dbReference type="PROSITE" id="PS50102">
    <property type="entry name" value="RRM"/>
    <property type="match status" value="1"/>
</dbReference>
<accession>A0A6S8JCJ1</accession>
<organism evidence="7">
    <name type="scientific">Amphora coffeiformis</name>
    <dbReference type="NCBI Taxonomy" id="265554"/>
    <lineage>
        <taxon>Eukaryota</taxon>
        <taxon>Sar</taxon>
        <taxon>Stramenopiles</taxon>
        <taxon>Ochrophyta</taxon>
        <taxon>Bacillariophyta</taxon>
        <taxon>Bacillariophyceae</taxon>
        <taxon>Bacillariophycidae</taxon>
        <taxon>Thalassiophysales</taxon>
        <taxon>Catenulaceae</taxon>
        <taxon>Amphora</taxon>
    </lineage>
</organism>
<dbReference type="InterPro" id="IPR035979">
    <property type="entry name" value="RBD_domain_sf"/>
</dbReference>
<evidence type="ECO:0000313" key="6">
    <source>
        <dbReference type="EMBL" id="CAE0407219.1"/>
    </source>
</evidence>
<proteinExistence type="predicted"/>
<dbReference type="EMBL" id="HBIM01005930">
    <property type="protein sequence ID" value="CAE0407220.1"/>
    <property type="molecule type" value="Transcribed_RNA"/>
</dbReference>
<evidence type="ECO:0000256" key="1">
    <source>
        <dbReference type="ARBA" id="ARBA00022737"/>
    </source>
</evidence>
<dbReference type="AlphaFoldDB" id="A0A6S8JCJ1"/>
<evidence type="ECO:0000256" key="3">
    <source>
        <dbReference type="PROSITE-ProRule" id="PRU00176"/>
    </source>
</evidence>
<dbReference type="SUPFAM" id="SSF54928">
    <property type="entry name" value="RNA-binding domain, RBD"/>
    <property type="match status" value="1"/>
</dbReference>
<reference evidence="7" key="1">
    <citation type="submission" date="2021-01" db="EMBL/GenBank/DDBJ databases">
        <authorList>
            <person name="Corre E."/>
            <person name="Pelletier E."/>
            <person name="Niang G."/>
            <person name="Scheremetjew M."/>
            <person name="Finn R."/>
            <person name="Kale V."/>
            <person name="Holt S."/>
            <person name="Cochrane G."/>
            <person name="Meng A."/>
            <person name="Brown T."/>
            <person name="Cohen L."/>
        </authorList>
    </citation>
    <scope>NUCLEOTIDE SEQUENCE</scope>
    <source>
        <strain evidence="7">CCMP127</strain>
    </source>
</reference>
<evidence type="ECO:0000313" key="7">
    <source>
        <dbReference type="EMBL" id="CAE0407220.1"/>
    </source>
</evidence>
<dbReference type="EMBL" id="HBIM01005929">
    <property type="protein sequence ID" value="CAE0407219.1"/>
    <property type="molecule type" value="Transcribed_RNA"/>
</dbReference>
<dbReference type="InterPro" id="IPR000504">
    <property type="entry name" value="RRM_dom"/>
</dbReference>
<feature type="compositionally biased region" description="Polar residues" evidence="4">
    <location>
        <begin position="1"/>
        <end position="11"/>
    </location>
</feature>
<dbReference type="Pfam" id="PF00076">
    <property type="entry name" value="RRM_1"/>
    <property type="match status" value="1"/>
</dbReference>
<dbReference type="Gene3D" id="3.30.70.330">
    <property type="match status" value="1"/>
</dbReference>
<evidence type="ECO:0000256" key="2">
    <source>
        <dbReference type="ARBA" id="ARBA00022884"/>
    </source>
</evidence>
<dbReference type="InterPro" id="IPR012677">
    <property type="entry name" value="Nucleotide-bd_a/b_plait_sf"/>
</dbReference>
<keyword evidence="1" id="KW-0677">Repeat</keyword>
<dbReference type="SMART" id="SM00360">
    <property type="entry name" value="RRM"/>
    <property type="match status" value="1"/>
</dbReference>
<feature type="compositionally biased region" description="Basic and acidic residues" evidence="4">
    <location>
        <begin position="25"/>
        <end position="44"/>
    </location>
</feature>
<evidence type="ECO:0000256" key="4">
    <source>
        <dbReference type="SAM" id="MobiDB-lite"/>
    </source>
</evidence>
<keyword evidence="2 3" id="KW-0694">RNA-binding</keyword>
<dbReference type="GO" id="GO:0006417">
    <property type="term" value="P:regulation of translation"/>
    <property type="evidence" value="ECO:0007669"/>
    <property type="project" value="TreeGrafter"/>
</dbReference>
<name>A0A6S8JCJ1_9STRA</name>